<feature type="binding site" evidence="9">
    <location>
        <position position="98"/>
    </location>
    <ligand>
        <name>L-glutamine</name>
        <dbReference type="ChEBI" id="CHEBI:58359"/>
    </ligand>
</feature>
<proteinExistence type="inferred from homology"/>
<comment type="similarity">
    <text evidence="2">Belongs to the asparagine synthetase family.</text>
</comment>
<dbReference type="InterPro" id="IPR014729">
    <property type="entry name" value="Rossmann-like_a/b/a_fold"/>
</dbReference>
<dbReference type="InterPro" id="IPR051786">
    <property type="entry name" value="ASN_synthetase/amidase"/>
</dbReference>
<dbReference type="GO" id="GO:0005524">
    <property type="term" value="F:ATP binding"/>
    <property type="evidence" value="ECO:0007669"/>
    <property type="project" value="UniProtKB-KW"/>
</dbReference>
<dbReference type="Gene3D" id="3.60.20.10">
    <property type="entry name" value="Glutamine Phosphoribosylpyrophosphate, subunit 1, domain 1"/>
    <property type="match status" value="1"/>
</dbReference>
<dbReference type="EC" id="6.3.5.4" evidence="3"/>
<evidence type="ECO:0000256" key="5">
    <source>
        <dbReference type="ARBA" id="ARBA00022840"/>
    </source>
</evidence>
<dbReference type="InterPro" id="IPR001962">
    <property type="entry name" value="Asn_synthase"/>
</dbReference>
<dbReference type="Pfam" id="PF00733">
    <property type="entry name" value="Asn_synthase"/>
    <property type="match status" value="1"/>
</dbReference>
<dbReference type="InterPro" id="IPR017932">
    <property type="entry name" value="GATase_2_dom"/>
</dbReference>
<dbReference type="EMBL" id="JQ970523">
    <property type="protein sequence ID" value="AFK79150.1"/>
    <property type="molecule type" value="Genomic_DNA"/>
</dbReference>
<dbReference type="PANTHER" id="PTHR43284:SF1">
    <property type="entry name" value="ASPARAGINE SYNTHETASE"/>
    <property type="match status" value="1"/>
</dbReference>
<dbReference type="NCBIfam" id="TIGR01536">
    <property type="entry name" value="asn_synth_AEB"/>
    <property type="match status" value="1"/>
</dbReference>
<dbReference type="Pfam" id="PF13537">
    <property type="entry name" value="GATase_7"/>
    <property type="match status" value="1"/>
</dbReference>
<keyword evidence="8" id="KW-0061">Asparagine biosynthesis</keyword>
<feature type="binding site" evidence="9">
    <location>
        <position position="291"/>
    </location>
    <ligand>
        <name>ATP</name>
        <dbReference type="ChEBI" id="CHEBI:30616"/>
    </ligand>
</feature>
<dbReference type="InterPro" id="IPR006426">
    <property type="entry name" value="Asn_synth_AEB"/>
</dbReference>
<dbReference type="PANTHER" id="PTHR43284">
    <property type="entry name" value="ASPARAGINE SYNTHETASE (GLUTAMINE-HYDROLYZING)"/>
    <property type="match status" value="1"/>
</dbReference>
<evidence type="ECO:0000256" key="3">
    <source>
        <dbReference type="ARBA" id="ARBA00012737"/>
    </source>
</evidence>
<protein>
    <recommendedName>
        <fullName evidence="3">asparagine synthase (glutamine-hydrolyzing)</fullName>
        <ecNumber evidence="3">6.3.5.4</ecNumber>
    </recommendedName>
</protein>
<evidence type="ECO:0000256" key="1">
    <source>
        <dbReference type="ARBA" id="ARBA00005187"/>
    </source>
</evidence>
<evidence type="ECO:0000256" key="4">
    <source>
        <dbReference type="ARBA" id="ARBA00022741"/>
    </source>
</evidence>
<dbReference type="CDD" id="cd00712">
    <property type="entry name" value="AsnB"/>
    <property type="match status" value="1"/>
</dbReference>
<dbReference type="PIRSF" id="PIRSF001589">
    <property type="entry name" value="Asn_synthetase_glu-h"/>
    <property type="match status" value="1"/>
</dbReference>
<keyword evidence="5 9" id="KW-0067">ATP-binding</keyword>
<evidence type="ECO:0000256" key="7">
    <source>
        <dbReference type="ARBA" id="ARBA00048741"/>
    </source>
</evidence>
<keyword evidence="6 8" id="KW-0315">Glutamine amidotransferase</keyword>
<dbReference type="CDD" id="cd01991">
    <property type="entry name" value="Asn_synthase_B_C"/>
    <property type="match status" value="1"/>
</dbReference>
<dbReference type="GO" id="GO:0006529">
    <property type="term" value="P:asparagine biosynthetic process"/>
    <property type="evidence" value="ECO:0007669"/>
    <property type="project" value="UniProtKB-KW"/>
</dbReference>
<evidence type="ECO:0000259" key="10">
    <source>
        <dbReference type="PROSITE" id="PS51278"/>
    </source>
</evidence>
<organism evidence="11">
    <name type="scientific">uncultured bacterium F39-01</name>
    <dbReference type="NCBI Taxonomy" id="1191434"/>
    <lineage>
        <taxon>Bacteria</taxon>
        <taxon>environmental samples</taxon>
    </lineage>
</organism>
<evidence type="ECO:0000313" key="11">
    <source>
        <dbReference type="EMBL" id="AFK79150.1"/>
    </source>
</evidence>
<dbReference type="GO" id="GO:0004066">
    <property type="term" value="F:asparagine synthase (glutamine-hydrolyzing) activity"/>
    <property type="evidence" value="ECO:0007669"/>
    <property type="project" value="UniProtKB-EC"/>
</dbReference>
<dbReference type="PROSITE" id="PS51278">
    <property type="entry name" value="GATASE_TYPE_2"/>
    <property type="match status" value="1"/>
</dbReference>
<name>I3VIE4_9BACT</name>
<comment type="pathway">
    <text evidence="1">Amino-acid biosynthesis; L-asparagine biosynthesis; L-asparagine from L-aspartate (L-Gln route): step 1/1.</text>
</comment>
<dbReference type="Gene3D" id="3.40.50.620">
    <property type="entry name" value="HUPs"/>
    <property type="match status" value="1"/>
</dbReference>
<dbReference type="SUPFAM" id="SSF56235">
    <property type="entry name" value="N-terminal nucleophile aminohydrolases (Ntn hydrolases)"/>
    <property type="match status" value="1"/>
</dbReference>
<evidence type="ECO:0000256" key="9">
    <source>
        <dbReference type="PIRSR" id="PIRSR001589-2"/>
    </source>
</evidence>
<dbReference type="InterPro" id="IPR029055">
    <property type="entry name" value="Ntn_hydrolases_N"/>
</dbReference>
<keyword evidence="8" id="KW-0028">Amino-acid biosynthesis</keyword>
<dbReference type="AlphaFoldDB" id="I3VIE4"/>
<evidence type="ECO:0000256" key="2">
    <source>
        <dbReference type="ARBA" id="ARBA00005752"/>
    </source>
</evidence>
<evidence type="ECO:0000256" key="6">
    <source>
        <dbReference type="ARBA" id="ARBA00022962"/>
    </source>
</evidence>
<comment type="catalytic activity">
    <reaction evidence="7">
        <text>L-aspartate + L-glutamine + ATP + H2O = L-asparagine + L-glutamate + AMP + diphosphate + H(+)</text>
        <dbReference type="Rhea" id="RHEA:12228"/>
        <dbReference type="ChEBI" id="CHEBI:15377"/>
        <dbReference type="ChEBI" id="CHEBI:15378"/>
        <dbReference type="ChEBI" id="CHEBI:29985"/>
        <dbReference type="ChEBI" id="CHEBI:29991"/>
        <dbReference type="ChEBI" id="CHEBI:30616"/>
        <dbReference type="ChEBI" id="CHEBI:33019"/>
        <dbReference type="ChEBI" id="CHEBI:58048"/>
        <dbReference type="ChEBI" id="CHEBI:58359"/>
        <dbReference type="ChEBI" id="CHEBI:456215"/>
        <dbReference type="EC" id="6.3.5.4"/>
    </reaction>
</comment>
<evidence type="ECO:0000256" key="8">
    <source>
        <dbReference type="PIRSR" id="PIRSR001589-1"/>
    </source>
</evidence>
<sequence>MCGIAGIVNYPDREAIVRMTSVQAHRGPDDHGVQIFPEERIALGHRRLSIIDLTAGGHQPMSNDDGSIWLTFNGEIYNYLELRASLEKMGHRFKSRSDTEVLLRMYEQYGFDFVKQLNGMFALGLLDRRQNKLLLARDHFGIKPLYYLQQNGRFLFASEIKGLLAANVYTPEVNSQALYDYLTYLYVPCPETIFRGILQLPPAHILKLDLKTSKTELTRYWSVGSRVGNGNGKHDFEEASQKLRTLLTDATRRQMISDVPLGVFLSGGVDSPILTGLMAQASAKPVKTFTVVFEGKNVQLYNEQNEARAVAHKFGTEHYETSVDISEPLEMLSLIDHFDQPFGNPTFYLMYLISKAARSEVTVALSGAGGDELFAGYPRYRAMGLAKWVRWMPQPVLAGTNSALNIFSDDFRSPTLRRARQFVAGVDHDFAKEFVNWTYFLKDDQKRALLLSGSPNGGTLASERIVRKFLDESGLEEQGNRALQADIQTFLVDNILEYTDKMSMAVSLEVRVPFLDHRVVEHTLTTPFQYKLKSGSAKVMLKKAFSDLLPQSNARARKKGFNFPLAVWMRDNFDSYFEDQMNEQSVRRGGIFDWNYIQLLRDQHRNGKSDNSYPLFSLIMFDVWFKKYMN</sequence>
<accession>I3VIE4</accession>
<reference evidence="11" key="1">
    <citation type="submission" date="2012-04" db="EMBL/GenBank/DDBJ databases">
        <title>Characterization of mineral phosphate solubilization trait from soil metagenome.</title>
        <authorList>
            <person name="Chhabra S."/>
            <person name="Brazil D."/>
            <person name="Morrissey J."/>
            <person name="Burke J."/>
            <person name="O'Gara F."/>
            <person name="Dowling D."/>
        </authorList>
    </citation>
    <scope>NUCLEOTIDE SEQUENCE</scope>
</reference>
<feature type="domain" description="Glutamine amidotransferase type-2" evidence="10">
    <location>
        <begin position="2"/>
        <end position="211"/>
    </location>
</feature>
<keyword evidence="4 9" id="KW-0547">Nucleotide-binding</keyword>
<dbReference type="GO" id="GO:0005829">
    <property type="term" value="C:cytosol"/>
    <property type="evidence" value="ECO:0007669"/>
    <property type="project" value="TreeGrafter"/>
</dbReference>
<dbReference type="SUPFAM" id="SSF52402">
    <property type="entry name" value="Adenine nucleotide alpha hydrolases-like"/>
    <property type="match status" value="1"/>
</dbReference>
<dbReference type="InterPro" id="IPR033738">
    <property type="entry name" value="AsnB_N"/>
</dbReference>
<feature type="binding site" evidence="9">
    <location>
        <begin position="366"/>
        <end position="367"/>
    </location>
    <ligand>
        <name>ATP</name>
        <dbReference type="ChEBI" id="CHEBI:30616"/>
    </ligand>
</feature>
<feature type="active site" description="For GATase activity" evidence="8">
    <location>
        <position position="2"/>
    </location>
</feature>